<sequence>MVHHNKPMSTALKKHELNPFGHIDKKEMRENCIRYMYTISPNVPNVYNGVYSARKAQKHITIRHRSVLDRHTDDLFPHRSDLERSPVHRSATSPVHSKSLLSRSSAIDPSSLLLKRKEKAVIPDHLEPFSQLNYDFAYEVHGSPQKGTHRLATSPTLDSMDSLVSPMAPRSKTATELVKGYISVCERVRKRESDEKLFKRAMGRSGLEEVMEKAEQRAKERSHKINLVEVSTIIDMSKCVLSSTTSSHAEGKGSRHKRTPTS</sequence>
<organism evidence="2 3">
    <name type="scientific">Giardia intestinalis</name>
    <name type="common">Giardia lamblia</name>
    <dbReference type="NCBI Taxonomy" id="5741"/>
    <lineage>
        <taxon>Eukaryota</taxon>
        <taxon>Metamonada</taxon>
        <taxon>Diplomonadida</taxon>
        <taxon>Hexamitidae</taxon>
        <taxon>Giardiinae</taxon>
        <taxon>Giardia</taxon>
    </lineage>
</organism>
<dbReference type="VEuPathDB" id="GiardiaDB:GL50581_4189"/>
<comment type="caution">
    <text evidence="2">The sequence shown here is derived from an EMBL/GenBank/DDBJ whole genome shotgun (WGS) entry which is preliminary data.</text>
</comment>
<name>V6TLN6_GIAIN</name>
<feature type="compositionally biased region" description="Basic and acidic residues" evidence="1">
    <location>
        <begin position="76"/>
        <end position="86"/>
    </location>
</feature>
<evidence type="ECO:0000313" key="2">
    <source>
        <dbReference type="EMBL" id="ESU39222.1"/>
    </source>
</evidence>
<gene>
    <name evidence="2" type="ORF">DHA2_150113</name>
</gene>
<dbReference type="Proteomes" id="UP000018320">
    <property type="component" value="Unassembled WGS sequence"/>
</dbReference>
<accession>V6TLN6</accession>
<evidence type="ECO:0000313" key="3">
    <source>
        <dbReference type="Proteomes" id="UP000018320"/>
    </source>
</evidence>
<dbReference type="VEuPathDB" id="GiardiaDB:QR46_1276"/>
<feature type="region of interest" description="Disordered" evidence="1">
    <location>
        <begin position="76"/>
        <end position="101"/>
    </location>
</feature>
<dbReference type="AlphaFoldDB" id="V6TLN6"/>
<feature type="compositionally biased region" description="Polar residues" evidence="1">
    <location>
        <begin position="90"/>
        <end position="101"/>
    </location>
</feature>
<feature type="region of interest" description="Disordered" evidence="1">
    <location>
        <begin position="242"/>
        <end position="262"/>
    </location>
</feature>
<reference evidence="2 3" key="2">
    <citation type="journal article" date="2013" name="Genome Biol. Evol.">
        <title>Genome sequencing of Giardia lamblia genotypes A2 and B isolates (DH and GS) and comparative analysis with the genomes of genotypes A1 and E (WB and Pig).</title>
        <authorList>
            <person name="Adam R.D."/>
            <person name="Dahlstrom E.W."/>
            <person name="Martens C.A."/>
            <person name="Bruno D.P."/>
            <person name="Barbian K.D."/>
            <person name="Ricklefs S.M."/>
            <person name="Hernandez M.M."/>
            <person name="Narla N.P."/>
            <person name="Patel R.B."/>
            <person name="Porcella S.F."/>
            <person name="Nash T.E."/>
        </authorList>
    </citation>
    <scope>NUCLEOTIDE SEQUENCE [LARGE SCALE GENOMIC DNA]</scope>
    <source>
        <strain evidence="2 3">DH</strain>
    </source>
</reference>
<proteinExistence type="predicted"/>
<protein>
    <submittedName>
        <fullName evidence="2">Uncharacterized protein</fullName>
    </submittedName>
</protein>
<reference evidence="3" key="1">
    <citation type="submission" date="2012-02" db="EMBL/GenBank/DDBJ databases">
        <title>Genome sequencing of Giardia lamblia Genotypes A2 and B isolates (DH and GS) and comparative analysis with the genomes of Genotypes A1 and E (WB and Pig).</title>
        <authorList>
            <person name="Adam R."/>
            <person name="Dahlstrom E."/>
            <person name="Martens C."/>
            <person name="Bruno D."/>
            <person name="Barbian K."/>
            <person name="Porcella S.F."/>
            <person name="Nash T."/>
        </authorList>
    </citation>
    <scope>NUCLEOTIDE SEQUENCE</scope>
    <source>
        <strain evidence="3">DH</strain>
    </source>
</reference>
<evidence type="ECO:0000256" key="1">
    <source>
        <dbReference type="SAM" id="MobiDB-lite"/>
    </source>
</evidence>
<dbReference type="VEuPathDB" id="GiardiaDB:DHA2_150113"/>
<dbReference type="EMBL" id="AHGT01000005">
    <property type="protein sequence ID" value="ESU39222.1"/>
    <property type="molecule type" value="Genomic_DNA"/>
</dbReference>
<dbReference type="VEuPathDB" id="GiardiaDB:GL50803_0014161"/>